<dbReference type="OrthoDB" id="9777604at2"/>
<dbReference type="InterPro" id="IPR015815">
    <property type="entry name" value="HIBADH-related"/>
</dbReference>
<dbReference type="InterPro" id="IPR029154">
    <property type="entry name" value="HIBADH-like_NADP-bd"/>
</dbReference>
<dbReference type="InterPro" id="IPR036291">
    <property type="entry name" value="NAD(P)-bd_dom_sf"/>
</dbReference>
<dbReference type="PANTHER" id="PTHR43580">
    <property type="entry name" value="OXIDOREDUCTASE GLYR1-RELATED"/>
    <property type="match status" value="1"/>
</dbReference>
<dbReference type="STRING" id="641147.HMPREF9021_01656"/>
<dbReference type="GO" id="GO:0050661">
    <property type="term" value="F:NADP binding"/>
    <property type="evidence" value="ECO:0007669"/>
    <property type="project" value="InterPro"/>
</dbReference>
<dbReference type="InterPro" id="IPR013328">
    <property type="entry name" value="6PGD_dom2"/>
</dbReference>
<evidence type="ECO:0000313" key="7">
    <source>
        <dbReference type="Proteomes" id="UP000017813"/>
    </source>
</evidence>
<evidence type="ECO:0000259" key="5">
    <source>
        <dbReference type="Pfam" id="PF14833"/>
    </source>
</evidence>
<dbReference type="Gene3D" id="3.40.50.720">
    <property type="entry name" value="NAD(P)-binding Rossmann-like Domain"/>
    <property type="match status" value="1"/>
</dbReference>
<dbReference type="HOGENOM" id="CLU_035117_0_3_4"/>
<dbReference type="SUPFAM" id="SSF51735">
    <property type="entry name" value="NAD(P)-binding Rossmann-fold domains"/>
    <property type="match status" value="1"/>
</dbReference>
<feature type="domain" description="6-phosphogluconate dehydrogenase NADP-binding" evidence="4">
    <location>
        <begin position="4"/>
        <end position="159"/>
    </location>
</feature>
<name>V9HKD9_9NEIS</name>
<dbReference type="SUPFAM" id="SSF48179">
    <property type="entry name" value="6-phosphogluconate dehydrogenase C-terminal domain-like"/>
    <property type="match status" value="1"/>
</dbReference>
<dbReference type="eggNOG" id="COG2084">
    <property type="taxonomic scope" value="Bacteria"/>
</dbReference>
<evidence type="ECO:0000256" key="3">
    <source>
        <dbReference type="PIRSR" id="PIRSR000103-1"/>
    </source>
</evidence>
<dbReference type="Gene3D" id="1.10.1040.10">
    <property type="entry name" value="N-(1-d-carboxylethyl)-l-norvaline Dehydrogenase, domain 2"/>
    <property type="match status" value="1"/>
</dbReference>
<dbReference type="GO" id="GO:0016491">
    <property type="term" value="F:oxidoreductase activity"/>
    <property type="evidence" value="ECO:0007669"/>
    <property type="project" value="UniProtKB-KW"/>
</dbReference>
<keyword evidence="1" id="KW-0560">Oxidoreductase</keyword>
<dbReference type="Proteomes" id="UP000017813">
    <property type="component" value="Unassembled WGS sequence"/>
</dbReference>
<dbReference type="PANTHER" id="PTHR43580:SF2">
    <property type="entry name" value="CYTOKINE-LIKE NUCLEAR FACTOR N-PAC"/>
    <property type="match status" value="1"/>
</dbReference>
<comment type="caution">
    <text evidence="6">The sequence shown here is derived from an EMBL/GenBank/DDBJ whole genome shotgun (WGS) entry which is preliminary data.</text>
</comment>
<evidence type="ECO:0000256" key="1">
    <source>
        <dbReference type="ARBA" id="ARBA00023002"/>
    </source>
</evidence>
<accession>V9HKD9</accession>
<proteinExistence type="predicted"/>
<gene>
    <name evidence="6" type="ORF">HMPREF9021_01656</name>
</gene>
<feature type="domain" description="3-hydroxyisobutyrate dehydrogenase-like NAD-binding" evidence="5">
    <location>
        <begin position="168"/>
        <end position="286"/>
    </location>
</feature>
<feature type="active site" evidence="3">
    <location>
        <position position="174"/>
    </location>
</feature>
<evidence type="ECO:0000313" key="6">
    <source>
        <dbReference type="EMBL" id="EFG30370.1"/>
    </source>
</evidence>
<keyword evidence="2" id="KW-0520">NAD</keyword>
<dbReference type="InterPro" id="IPR008927">
    <property type="entry name" value="6-PGluconate_DH-like_C_sf"/>
</dbReference>
<dbReference type="EMBL" id="ADCY02000035">
    <property type="protein sequence ID" value="EFG30370.1"/>
    <property type="molecule type" value="Genomic_DNA"/>
</dbReference>
<reference evidence="6" key="2">
    <citation type="submission" date="2011-10" db="EMBL/GenBank/DDBJ databases">
        <title>The Genome Sequence of Simonsiella muelleri ATCC 29453.</title>
        <authorList>
            <consortium name="The Broad Institute Genome Sequencing Platform"/>
            <consortium name="The Broad Institute Genome Sequencing Center for Infectious Disease"/>
            <person name="Earl A."/>
            <person name="Ward D."/>
            <person name="Feldgarden M."/>
            <person name="Gevers D."/>
            <person name="Izard J."/>
            <person name="Baranova O.V."/>
            <person name="Blanton J.M."/>
            <person name="Tanner A.C."/>
            <person name="Dewhirst F."/>
            <person name="Young S.K."/>
            <person name="Zeng Q."/>
            <person name="Gargeya S."/>
            <person name="Fitzgerald M."/>
            <person name="Haas B."/>
            <person name="Abouelleil A."/>
            <person name="Alvarado L."/>
            <person name="Arachchi H.M."/>
            <person name="Berlin A."/>
            <person name="Brown A."/>
            <person name="Chapman S.B."/>
            <person name="Chen Z."/>
            <person name="Dunbar C."/>
            <person name="Freedman E."/>
            <person name="Gearin G."/>
            <person name="Goldberg J."/>
            <person name="Griggs A."/>
            <person name="Gujja S."/>
            <person name="Heiman D."/>
            <person name="Howarth C."/>
            <person name="Larson L."/>
            <person name="Lui A."/>
            <person name="MacDonald P.J.P."/>
            <person name="Montmayeur A."/>
            <person name="Murphy C."/>
            <person name="Neiman D."/>
            <person name="Pearson M."/>
            <person name="Priest M."/>
            <person name="Roberts A."/>
            <person name="Saif S."/>
            <person name="Shea T."/>
            <person name="Shenoy N."/>
            <person name="Sisk P."/>
            <person name="Stolte C."/>
            <person name="Sykes S."/>
            <person name="Wortman J."/>
            <person name="Nusbaum C."/>
            <person name="Birren B."/>
        </authorList>
    </citation>
    <scope>NUCLEOTIDE SEQUENCE [LARGE SCALE GENOMIC DNA]</scope>
    <source>
        <strain evidence="6">ATCC 29453</strain>
        <strain evidence="6">ATCC 29453</strain>
    </source>
</reference>
<dbReference type="KEGG" id="smur:BWP33_07775"/>
<dbReference type="Pfam" id="PF03446">
    <property type="entry name" value="NAD_binding_2"/>
    <property type="match status" value="1"/>
</dbReference>
<sequence length="289" mass="31412">MTQKITFLGMGAMGVRMAKHLLQAGYPLTVWNRTASACDELVAWGAVAAPTPMDAVADADVVISMVRDNEASRDVWLNAQTGAFFGMKENAIAIESSTLTVDWIQSLANMFTVEERLFLEAPVSGSRPQAEAAELVFLMGGEQSTFERVRNVLKCMGKVPDNVIGKVGSGALAKLCTNTLMGVQVVVLAEMIAMLQRNHANVDNTLAALAQTPAWSMIATRNTPSMLNGHFAPLFPVELIEKDMRYMLDSVGENQMSPVIRATQQVFQQGVEHGFGAEQMTAVIKLFQK</sequence>
<dbReference type="InterPro" id="IPR006115">
    <property type="entry name" value="6PGDH_NADP-bd"/>
</dbReference>
<evidence type="ECO:0008006" key="8">
    <source>
        <dbReference type="Google" id="ProtNLM"/>
    </source>
</evidence>
<dbReference type="Pfam" id="PF14833">
    <property type="entry name" value="NAD_binding_11"/>
    <property type="match status" value="1"/>
</dbReference>
<dbReference type="AlphaFoldDB" id="V9HKD9"/>
<dbReference type="PIRSF" id="PIRSF000103">
    <property type="entry name" value="HIBADH"/>
    <property type="match status" value="1"/>
</dbReference>
<reference evidence="6" key="1">
    <citation type="submission" date="2010-03" db="EMBL/GenBank/DDBJ databases">
        <authorList>
            <consortium name="The Broad Institute Genome Sequencing Platform"/>
            <person name="Ward D."/>
            <person name="Earl A."/>
            <person name="Feldgarden M."/>
            <person name="Gevers D."/>
            <person name="Young S."/>
            <person name="Zeng Q."/>
            <person name="Koehrsen M."/>
            <person name="Alvarado L."/>
            <person name="Berlin A.M."/>
            <person name="Borenstein D."/>
            <person name="Chapman S.B."/>
            <person name="Chen Z."/>
            <person name="Engels R."/>
            <person name="Freedman E."/>
            <person name="Gellesch M."/>
            <person name="Goldberg J."/>
            <person name="Griggs A."/>
            <person name="Gujja S."/>
            <person name="Heilman E.R."/>
            <person name="Heiman D.I."/>
            <person name="Hepburn T.A."/>
            <person name="Howarth C."/>
            <person name="Jen D."/>
            <person name="Larson L."/>
            <person name="Mehta T."/>
            <person name="Park D."/>
            <person name="Pearson M."/>
            <person name="Richards J."/>
            <person name="Roberts A."/>
            <person name="Saif S."/>
            <person name="Shea T.D."/>
            <person name="Shenoy N."/>
            <person name="Sisk P."/>
            <person name="Stolte C."/>
            <person name="Sykes S.N."/>
            <person name="Walk T."/>
            <person name="White J."/>
            <person name="Yandava C."/>
            <person name="Izard J."/>
            <person name="Baranova O.V."/>
            <person name="Blanton J.M."/>
            <person name="Tanner A.C."/>
            <person name="Dewhirst F."/>
            <person name="Haas B."/>
            <person name="Nusbaum C."/>
            <person name="Birren B."/>
        </authorList>
    </citation>
    <scope>NUCLEOTIDE SEQUENCE [LARGE SCALE GENOMIC DNA]</scope>
    <source>
        <strain evidence="6">ATCC 29453</strain>
        <strain evidence="6">ATCC 29453</strain>
    </source>
</reference>
<keyword evidence="7" id="KW-1185">Reference proteome</keyword>
<evidence type="ECO:0000259" key="4">
    <source>
        <dbReference type="Pfam" id="PF03446"/>
    </source>
</evidence>
<dbReference type="GO" id="GO:0051287">
    <property type="term" value="F:NAD binding"/>
    <property type="evidence" value="ECO:0007669"/>
    <property type="project" value="InterPro"/>
</dbReference>
<organism evidence="6 7">
    <name type="scientific">Simonsiella muelleri ATCC 29453</name>
    <dbReference type="NCBI Taxonomy" id="641147"/>
    <lineage>
        <taxon>Bacteria</taxon>
        <taxon>Pseudomonadati</taxon>
        <taxon>Pseudomonadota</taxon>
        <taxon>Betaproteobacteria</taxon>
        <taxon>Neisseriales</taxon>
        <taxon>Neisseriaceae</taxon>
        <taxon>Simonsiella</taxon>
    </lineage>
</organism>
<dbReference type="InterPro" id="IPR051265">
    <property type="entry name" value="HIBADH-related_NP60_sf"/>
</dbReference>
<dbReference type="RefSeq" id="WP_002642068.1">
    <property type="nucleotide sequence ID" value="NZ_CP019448.1"/>
</dbReference>
<protein>
    <recommendedName>
        <fullName evidence="8">6-phosphogluconate dehydrogenase NADP-binding domain-containing protein</fullName>
    </recommendedName>
</protein>
<evidence type="ECO:0000256" key="2">
    <source>
        <dbReference type="ARBA" id="ARBA00023027"/>
    </source>
</evidence>